<name>A0A212CVX0_CEREH</name>
<reference evidence="2 3" key="1">
    <citation type="journal article" date="2018" name="Mol. Genet. Genomics">
        <title>The red deer Cervus elaphus genome CerEla1.0: sequencing, annotating, genes, and chromosomes.</title>
        <authorList>
            <person name="Bana N.A."/>
            <person name="Nyiri A."/>
            <person name="Nagy J."/>
            <person name="Frank K."/>
            <person name="Nagy T."/>
            <person name="Steger V."/>
            <person name="Schiller M."/>
            <person name="Lakatos P."/>
            <person name="Sugar L."/>
            <person name="Horn P."/>
            <person name="Barta E."/>
            <person name="Orosz L."/>
        </authorList>
    </citation>
    <scope>NUCLEOTIDE SEQUENCE [LARGE SCALE GENOMIC DNA]</scope>
    <source>
        <strain evidence="2">Hungarian</strain>
    </source>
</reference>
<comment type="caution">
    <text evidence="2">The sequence shown here is derived from an EMBL/GenBank/DDBJ whole genome shotgun (WGS) entry which is preliminary data.</text>
</comment>
<keyword evidence="3" id="KW-1185">Reference proteome</keyword>
<dbReference type="PROSITE" id="PS50835">
    <property type="entry name" value="IG_LIKE"/>
    <property type="match status" value="1"/>
</dbReference>
<accession>A0A212CVX0</accession>
<evidence type="ECO:0000313" key="2">
    <source>
        <dbReference type="EMBL" id="OWK10126.1"/>
    </source>
</evidence>
<dbReference type="InterPro" id="IPR013098">
    <property type="entry name" value="Ig_I-set"/>
</dbReference>
<dbReference type="AlphaFoldDB" id="A0A212CVX0"/>
<protein>
    <recommendedName>
        <fullName evidence="1">Ig-like domain-containing protein</fullName>
    </recommendedName>
</protein>
<sequence length="103" mass="11010">MTLVEELSTGLRQAAGEFCPGGPIQGEPHQTPCRCLRSAPCLLITAFSPEPPTIAPGPSNLTLTAHTPASLPCEASGSPKPLVAWWKDGQKLDFRLHQGTYRC</sequence>
<feature type="domain" description="Ig-like" evidence="1">
    <location>
        <begin position="52"/>
        <end position="103"/>
    </location>
</feature>
<dbReference type="EMBL" id="MKHE01000011">
    <property type="protein sequence ID" value="OWK10126.1"/>
    <property type="molecule type" value="Genomic_DNA"/>
</dbReference>
<dbReference type="SUPFAM" id="SSF48726">
    <property type="entry name" value="Immunoglobulin"/>
    <property type="match status" value="1"/>
</dbReference>
<organism evidence="2 3">
    <name type="scientific">Cervus elaphus hippelaphus</name>
    <name type="common">European red deer</name>
    <dbReference type="NCBI Taxonomy" id="46360"/>
    <lineage>
        <taxon>Eukaryota</taxon>
        <taxon>Metazoa</taxon>
        <taxon>Chordata</taxon>
        <taxon>Craniata</taxon>
        <taxon>Vertebrata</taxon>
        <taxon>Euteleostomi</taxon>
        <taxon>Mammalia</taxon>
        <taxon>Eutheria</taxon>
        <taxon>Laurasiatheria</taxon>
        <taxon>Artiodactyla</taxon>
        <taxon>Ruminantia</taxon>
        <taxon>Pecora</taxon>
        <taxon>Cervidae</taxon>
        <taxon>Cervinae</taxon>
        <taxon>Cervus</taxon>
    </lineage>
</organism>
<dbReference type="Proteomes" id="UP000242450">
    <property type="component" value="Chromosome 11"/>
</dbReference>
<dbReference type="InterPro" id="IPR007110">
    <property type="entry name" value="Ig-like_dom"/>
</dbReference>
<dbReference type="Pfam" id="PF07679">
    <property type="entry name" value="I-set"/>
    <property type="match status" value="1"/>
</dbReference>
<dbReference type="OrthoDB" id="10072266at2759"/>
<evidence type="ECO:0000313" key="3">
    <source>
        <dbReference type="Proteomes" id="UP000242450"/>
    </source>
</evidence>
<dbReference type="InterPro" id="IPR036179">
    <property type="entry name" value="Ig-like_dom_sf"/>
</dbReference>
<dbReference type="Gene3D" id="2.60.40.10">
    <property type="entry name" value="Immunoglobulins"/>
    <property type="match status" value="1"/>
</dbReference>
<proteinExistence type="predicted"/>
<evidence type="ECO:0000259" key="1">
    <source>
        <dbReference type="PROSITE" id="PS50835"/>
    </source>
</evidence>
<gene>
    <name evidence="2" type="ORF">Celaphus_00005139</name>
</gene>
<dbReference type="InterPro" id="IPR013783">
    <property type="entry name" value="Ig-like_fold"/>
</dbReference>